<dbReference type="Gene3D" id="3.90.380.10">
    <property type="entry name" value="Naphthalene 1,2-dioxygenase Alpha Subunit, Chain A, domain 1"/>
    <property type="match status" value="1"/>
</dbReference>
<keyword evidence="2" id="KW-0812">Transmembrane</keyword>
<evidence type="ECO:0000259" key="10">
    <source>
        <dbReference type="PROSITE" id="PS51296"/>
    </source>
</evidence>
<dbReference type="InterPro" id="IPR036922">
    <property type="entry name" value="Rieske_2Fe-2S_sf"/>
</dbReference>
<evidence type="ECO:0000256" key="3">
    <source>
        <dbReference type="ARBA" id="ARBA00022714"/>
    </source>
</evidence>
<dbReference type="GO" id="GO:0016020">
    <property type="term" value="C:membrane"/>
    <property type="evidence" value="ECO:0007669"/>
    <property type="project" value="UniProtKB-SubCell"/>
</dbReference>
<evidence type="ECO:0000256" key="8">
    <source>
        <dbReference type="ARBA" id="ARBA00023014"/>
    </source>
</evidence>
<dbReference type="InterPro" id="IPR050584">
    <property type="entry name" value="Cholesterol_7-desaturase"/>
</dbReference>
<comment type="caution">
    <text evidence="11">The sequence shown here is derived from an EMBL/GenBank/DDBJ whole genome shotgun (WGS) entry which is preliminary data.</text>
</comment>
<feature type="domain" description="Rieske" evidence="10">
    <location>
        <begin position="13"/>
        <end position="119"/>
    </location>
</feature>
<dbReference type="GO" id="GO:0051213">
    <property type="term" value="F:dioxygenase activity"/>
    <property type="evidence" value="ECO:0007669"/>
    <property type="project" value="UniProtKB-KW"/>
</dbReference>
<evidence type="ECO:0000256" key="5">
    <source>
        <dbReference type="ARBA" id="ARBA00022989"/>
    </source>
</evidence>
<dbReference type="PANTHER" id="PTHR21266:SF32">
    <property type="entry name" value="CHOLESTEROL 7-DESATURASE NVD"/>
    <property type="match status" value="1"/>
</dbReference>
<dbReference type="EMBL" id="JAHESF010000080">
    <property type="protein sequence ID" value="MBT1701558.1"/>
    <property type="molecule type" value="Genomic_DNA"/>
</dbReference>
<keyword evidence="4" id="KW-0479">Metal-binding</keyword>
<keyword evidence="7" id="KW-0408">Iron</keyword>
<keyword evidence="6" id="KW-0560">Oxidoreductase</keyword>
<sequence>MAADQSLFLKNIWYLAFHGSFLKSGKLTAKEIAGEKIVFGRDASGKPFALRDNCPHRGVPLSEGWFKNDTLQCCYHGWKFGTDGVCKDIPAMPPDGKMDVSKIKVFRYPVKEVSDTIWVYIPDKKLHFTVEPKNEIPNLILDPSKKFLHVESVVLPANIDHSVIGLIDPAHVTFVHQSWYWRSAKKLKLKEKHFEPTPMGFKMVRHAPSNNSKGYTVLKGGTSTEITFEIPGNRYEHIKVGAKHEIISITILTPLTENSTELTHIFYSTLPATKWLWWPLKRLGKKFIGQDLGVFIKLSKGLESNPTLMLIGEPDTQARWYHEIKRLWQKAQQDNVPFENPIKGQTLRWVT</sequence>
<evidence type="ECO:0000256" key="9">
    <source>
        <dbReference type="ARBA" id="ARBA00023136"/>
    </source>
</evidence>
<keyword evidence="5" id="KW-1133">Transmembrane helix</keyword>
<reference evidence="11 12" key="1">
    <citation type="submission" date="2021-05" db="EMBL/GenBank/DDBJ databases">
        <title>A Polyphasic approach of four new species of the genus Ohtaekwangia: Ohtaekwangia histidinii sp. nov., Ohtaekwangia cretensis sp. nov., Ohtaekwangia indiensis sp. nov., Ohtaekwangia reichenbachii sp. nov. from diverse environment.</title>
        <authorList>
            <person name="Octaviana S."/>
        </authorList>
    </citation>
    <scope>NUCLEOTIDE SEQUENCE [LARGE SCALE GENOMIC DNA]</scope>
    <source>
        <strain evidence="11 12">PWU4</strain>
    </source>
</reference>
<accession>A0AAP2GRT4</accession>
<protein>
    <submittedName>
        <fullName evidence="11">Aromatic ring-hydroxylating dioxygenase subunit alpha</fullName>
    </submittedName>
</protein>
<dbReference type="Pfam" id="PF00355">
    <property type="entry name" value="Rieske"/>
    <property type="match status" value="1"/>
</dbReference>
<dbReference type="PANTHER" id="PTHR21266">
    <property type="entry name" value="IRON-SULFUR DOMAIN CONTAINING PROTEIN"/>
    <property type="match status" value="1"/>
</dbReference>
<dbReference type="SUPFAM" id="SSF50022">
    <property type="entry name" value="ISP domain"/>
    <property type="match status" value="1"/>
</dbReference>
<evidence type="ECO:0000313" key="12">
    <source>
        <dbReference type="Proteomes" id="UP001319200"/>
    </source>
</evidence>
<dbReference type="PROSITE" id="PS51296">
    <property type="entry name" value="RIESKE"/>
    <property type="match status" value="1"/>
</dbReference>
<dbReference type="Gene3D" id="2.102.10.10">
    <property type="entry name" value="Rieske [2Fe-2S] iron-sulphur domain"/>
    <property type="match status" value="1"/>
</dbReference>
<dbReference type="PROSITE" id="PS00570">
    <property type="entry name" value="RING_HYDROXYL_ALPHA"/>
    <property type="match status" value="1"/>
</dbReference>
<dbReference type="Proteomes" id="UP001319200">
    <property type="component" value="Unassembled WGS sequence"/>
</dbReference>
<evidence type="ECO:0000256" key="7">
    <source>
        <dbReference type="ARBA" id="ARBA00023004"/>
    </source>
</evidence>
<dbReference type="GO" id="GO:0051537">
    <property type="term" value="F:2 iron, 2 sulfur cluster binding"/>
    <property type="evidence" value="ECO:0007669"/>
    <property type="project" value="UniProtKB-KW"/>
</dbReference>
<keyword evidence="3" id="KW-0001">2Fe-2S</keyword>
<dbReference type="AlphaFoldDB" id="A0AAP2GRT4"/>
<evidence type="ECO:0000256" key="4">
    <source>
        <dbReference type="ARBA" id="ARBA00022723"/>
    </source>
</evidence>
<keyword evidence="12" id="KW-1185">Reference proteome</keyword>
<evidence type="ECO:0000256" key="2">
    <source>
        <dbReference type="ARBA" id="ARBA00022692"/>
    </source>
</evidence>
<proteinExistence type="predicted"/>
<dbReference type="InterPro" id="IPR015881">
    <property type="entry name" value="ARHD_Rieske_2Fe_2S"/>
</dbReference>
<evidence type="ECO:0000313" key="11">
    <source>
        <dbReference type="EMBL" id="MBT1701558.1"/>
    </source>
</evidence>
<keyword evidence="11" id="KW-0223">Dioxygenase</keyword>
<dbReference type="RefSeq" id="WP_254170240.1">
    <property type="nucleotide sequence ID" value="NZ_JAHESF010000080.1"/>
</dbReference>
<keyword evidence="9" id="KW-0472">Membrane</keyword>
<evidence type="ECO:0000256" key="1">
    <source>
        <dbReference type="ARBA" id="ARBA00004370"/>
    </source>
</evidence>
<dbReference type="CDD" id="cd03469">
    <property type="entry name" value="Rieske_RO_Alpha_N"/>
    <property type="match status" value="1"/>
</dbReference>
<dbReference type="InterPro" id="IPR017941">
    <property type="entry name" value="Rieske_2Fe-2S"/>
</dbReference>
<dbReference type="GO" id="GO:0005506">
    <property type="term" value="F:iron ion binding"/>
    <property type="evidence" value="ECO:0007669"/>
    <property type="project" value="InterPro"/>
</dbReference>
<organism evidence="11 12">
    <name type="scientific">Chryseosolibacter histidini</name>
    <dbReference type="NCBI Taxonomy" id="2782349"/>
    <lineage>
        <taxon>Bacteria</taxon>
        <taxon>Pseudomonadati</taxon>
        <taxon>Bacteroidota</taxon>
        <taxon>Cytophagia</taxon>
        <taxon>Cytophagales</taxon>
        <taxon>Chryseotaleaceae</taxon>
        <taxon>Chryseosolibacter</taxon>
    </lineage>
</organism>
<gene>
    <name evidence="11" type="ORF">KK083_31990</name>
</gene>
<comment type="subcellular location">
    <subcellularLocation>
        <location evidence="1">Membrane</location>
    </subcellularLocation>
</comment>
<evidence type="ECO:0000256" key="6">
    <source>
        <dbReference type="ARBA" id="ARBA00023002"/>
    </source>
</evidence>
<name>A0AAP2GRT4_9BACT</name>
<dbReference type="GO" id="GO:0005737">
    <property type="term" value="C:cytoplasm"/>
    <property type="evidence" value="ECO:0007669"/>
    <property type="project" value="TreeGrafter"/>
</dbReference>
<dbReference type="SUPFAM" id="SSF55961">
    <property type="entry name" value="Bet v1-like"/>
    <property type="match status" value="1"/>
</dbReference>
<keyword evidence="8" id="KW-0411">Iron-sulfur</keyword>